<proteinExistence type="predicted"/>
<gene>
    <name evidence="1" type="ORF">SAMN00790413_03946</name>
</gene>
<sequence>MSRLEKLQRRLEAIEELEKNATPSERVFLQETRARYERAALTSAQSGPQEQNAEALARSLDQGIHGLHSLNYQLSKPDLDPYWVTYLQDQVKRYEVGIQHLREQLDALGHVYVPPIPDEPKMQAEEEREGVEERLRERETLLELTQAWAERHGTDAQVAGDLKRLAEEIEGLRARL</sequence>
<dbReference type="Proteomes" id="UP000192582">
    <property type="component" value="Unassembled WGS sequence"/>
</dbReference>
<evidence type="ECO:0000313" key="1">
    <source>
        <dbReference type="EMBL" id="SMB77826.1"/>
    </source>
</evidence>
<dbReference type="STRING" id="695939.SAMN00790413_03946"/>
<reference evidence="1 2" key="1">
    <citation type="submission" date="2017-04" db="EMBL/GenBank/DDBJ databases">
        <authorList>
            <person name="Afonso C.L."/>
            <person name="Miller P.J."/>
            <person name="Scott M.A."/>
            <person name="Spackman E."/>
            <person name="Goraichik I."/>
            <person name="Dimitrov K.M."/>
            <person name="Suarez D.L."/>
            <person name="Swayne D.E."/>
        </authorList>
    </citation>
    <scope>NUCLEOTIDE SEQUENCE [LARGE SCALE GENOMIC DNA]</scope>
    <source>
        <strain evidence="1 2">KR-140</strain>
    </source>
</reference>
<name>A0A1W1U9R1_9DEIO</name>
<dbReference type="EMBL" id="FWWU01000001">
    <property type="protein sequence ID" value="SMB77826.1"/>
    <property type="molecule type" value="Genomic_DNA"/>
</dbReference>
<accession>A0A1W1U9R1</accession>
<dbReference type="RefSeq" id="WP_084044998.1">
    <property type="nucleotide sequence ID" value="NZ_FWWU01000001.1"/>
</dbReference>
<dbReference type="AlphaFoldDB" id="A0A1W1U9R1"/>
<organism evidence="1 2">
    <name type="scientific">Deinococcus hopiensis KR-140</name>
    <dbReference type="NCBI Taxonomy" id="695939"/>
    <lineage>
        <taxon>Bacteria</taxon>
        <taxon>Thermotogati</taxon>
        <taxon>Deinococcota</taxon>
        <taxon>Deinococci</taxon>
        <taxon>Deinococcales</taxon>
        <taxon>Deinococcaceae</taxon>
        <taxon>Deinococcus</taxon>
    </lineage>
</organism>
<keyword evidence="2" id="KW-1185">Reference proteome</keyword>
<protein>
    <submittedName>
        <fullName evidence="1">Uncharacterized protein</fullName>
    </submittedName>
</protein>
<dbReference type="OrthoDB" id="9883027at2"/>
<evidence type="ECO:0000313" key="2">
    <source>
        <dbReference type="Proteomes" id="UP000192582"/>
    </source>
</evidence>